<comment type="caution">
    <text evidence="7">The sequence shown here is derived from an EMBL/GenBank/DDBJ whole genome shotgun (WGS) entry which is preliminary data.</text>
</comment>
<dbReference type="InterPro" id="IPR039747">
    <property type="entry name" value="RPABC4"/>
</dbReference>
<protein>
    <submittedName>
        <fullName evidence="7">DNA directed RNA polymerase</fullName>
    </submittedName>
</protein>
<keyword evidence="3" id="KW-0862">Zinc</keyword>
<evidence type="ECO:0000256" key="1">
    <source>
        <dbReference type="ARBA" id="ARBA00004123"/>
    </source>
</evidence>
<keyword evidence="4" id="KW-0539">Nucleus</keyword>
<evidence type="ECO:0000256" key="4">
    <source>
        <dbReference type="ARBA" id="ARBA00023242"/>
    </source>
</evidence>
<dbReference type="FunCoup" id="A0A1Y2AFZ6">
    <property type="interactions" value="174"/>
</dbReference>
<dbReference type="InterPro" id="IPR029040">
    <property type="entry name" value="RPABC4/Spt4"/>
</dbReference>
<reference evidence="7 8" key="1">
    <citation type="submission" date="2016-07" db="EMBL/GenBank/DDBJ databases">
        <title>Pervasive Adenine N6-methylation of Active Genes in Fungi.</title>
        <authorList>
            <consortium name="DOE Joint Genome Institute"/>
            <person name="Mondo S.J."/>
            <person name="Dannebaum R.O."/>
            <person name="Kuo R.C."/>
            <person name="Labutti K."/>
            <person name="Haridas S."/>
            <person name="Kuo A."/>
            <person name="Salamov A."/>
            <person name="Ahrendt S.R."/>
            <person name="Lipzen A."/>
            <person name="Sullivan W."/>
            <person name="Andreopoulos W.B."/>
            <person name="Clum A."/>
            <person name="Lindquist E."/>
            <person name="Daum C."/>
            <person name="Ramamoorthy G.K."/>
            <person name="Gryganskyi A."/>
            <person name="Culley D."/>
            <person name="Magnuson J.K."/>
            <person name="James T.Y."/>
            <person name="O'Malley M.A."/>
            <person name="Stajich J.E."/>
            <person name="Spatafora J.W."/>
            <person name="Visel A."/>
            <person name="Grigoriev I.V."/>
        </authorList>
    </citation>
    <scope>NUCLEOTIDE SEQUENCE [LARGE SCALE GENOMIC DNA]</scope>
    <source>
        <strain evidence="7 8">68-887.2</strain>
    </source>
</reference>
<organism evidence="7 8">
    <name type="scientific">Naematelia encephala</name>
    <dbReference type="NCBI Taxonomy" id="71784"/>
    <lineage>
        <taxon>Eukaryota</taxon>
        <taxon>Fungi</taxon>
        <taxon>Dikarya</taxon>
        <taxon>Basidiomycota</taxon>
        <taxon>Agaricomycotina</taxon>
        <taxon>Tremellomycetes</taxon>
        <taxon>Tremellales</taxon>
        <taxon>Naemateliaceae</taxon>
        <taxon>Naematelia</taxon>
    </lineage>
</organism>
<dbReference type="Proteomes" id="UP000193986">
    <property type="component" value="Unassembled WGS sequence"/>
</dbReference>
<dbReference type="EMBL" id="MCFC01000110">
    <property type="protein sequence ID" value="ORY21461.1"/>
    <property type="molecule type" value="Genomic_DNA"/>
</dbReference>
<dbReference type="FunFam" id="2.20.28.30:FF:000002">
    <property type="entry name" value="DNA-directed RNA polymerases II, IV and V subunit 12"/>
    <property type="match status" value="1"/>
</dbReference>
<dbReference type="GO" id="GO:0003677">
    <property type="term" value="F:DNA binding"/>
    <property type="evidence" value="ECO:0007669"/>
    <property type="project" value="InterPro"/>
</dbReference>
<evidence type="ECO:0000256" key="6">
    <source>
        <dbReference type="SAM" id="MobiDB-lite"/>
    </source>
</evidence>
<dbReference type="PANTHER" id="PTHR12056:SF2">
    <property type="entry name" value="GEO11084P1"/>
    <property type="match status" value="1"/>
</dbReference>
<feature type="region of interest" description="Disordered" evidence="6">
    <location>
        <begin position="1"/>
        <end position="21"/>
    </location>
</feature>
<dbReference type="PANTHER" id="PTHR12056">
    <property type="entry name" value="DNA-DIRECTED RNA POLYMERASES I, II, AND III"/>
    <property type="match status" value="1"/>
</dbReference>
<gene>
    <name evidence="7" type="ORF">BCR39DRAFT_553526</name>
</gene>
<accession>A0A1Y2AFZ6</accession>
<dbReference type="OrthoDB" id="5585087at2759"/>
<dbReference type="InParanoid" id="A0A1Y2AFZ6"/>
<dbReference type="STRING" id="71784.A0A1Y2AFZ6"/>
<dbReference type="Pfam" id="PF03604">
    <property type="entry name" value="Zn_ribbon_RPAB4"/>
    <property type="match status" value="1"/>
</dbReference>
<dbReference type="GO" id="GO:0006351">
    <property type="term" value="P:DNA-templated transcription"/>
    <property type="evidence" value="ECO:0007669"/>
    <property type="project" value="InterPro"/>
</dbReference>
<evidence type="ECO:0000313" key="8">
    <source>
        <dbReference type="Proteomes" id="UP000193986"/>
    </source>
</evidence>
<comment type="similarity">
    <text evidence="5">Belongs to the archaeal Rpo12/eukaryotic RPC10 RNA polymerase subunit family.</text>
</comment>
<dbReference type="Gene3D" id="2.20.28.30">
    <property type="entry name" value="RNA polymerase ii, chain L"/>
    <property type="match status" value="1"/>
</dbReference>
<dbReference type="GO" id="GO:0005736">
    <property type="term" value="C:RNA polymerase I complex"/>
    <property type="evidence" value="ECO:0007669"/>
    <property type="project" value="TreeGrafter"/>
</dbReference>
<evidence type="ECO:0000313" key="7">
    <source>
        <dbReference type="EMBL" id="ORY21461.1"/>
    </source>
</evidence>
<dbReference type="GO" id="GO:0003899">
    <property type="term" value="F:DNA-directed RNA polymerase activity"/>
    <property type="evidence" value="ECO:0007669"/>
    <property type="project" value="InterPro"/>
</dbReference>
<name>A0A1Y2AFZ6_9TREE</name>
<dbReference type="SMART" id="SM00659">
    <property type="entry name" value="RPOLCX"/>
    <property type="match status" value="1"/>
</dbReference>
<dbReference type="GO" id="GO:0005666">
    <property type="term" value="C:RNA polymerase III complex"/>
    <property type="evidence" value="ECO:0007669"/>
    <property type="project" value="TreeGrafter"/>
</dbReference>
<evidence type="ECO:0000256" key="3">
    <source>
        <dbReference type="ARBA" id="ARBA00022833"/>
    </source>
</evidence>
<dbReference type="GO" id="GO:0008270">
    <property type="term" value="F:zinc ion binding"/>
    <property type="evidence" value="ECO:0007669"/>
    <property type="project" value="InterPro"/>
</dbReference>
<dbReference type="SUPFAM" id="SSF63393">
    <property type="entry name" value="RNA polymerase subunits"/>
    <property type="match status" value="1"/>
</dbReference>
<dbReference type="InterPro" id="IPR006591">
    <property type="entry name" value="RNAP_P/RPABC4"/>
</dbReference>
<proteinExistence type="inferred from homology"/>
<comment type="subcellular location">
    <subcellularLocation>
        <location evidence="1">Nucleus</location>
    </subcellularLocation>
</comment>
<feature type="compositionally biased region" description="Polar residues" evidence="6">
    <location>
        <begin position="1"/>
        <end position="16"/>
    </location>
</feature>
<keyword evidence="8" id="KW-1185">Reference proteome</keyword>
<keyword evidence="2" id="KW-0479">Metal-binding</keyword>
<sequence>MSQQRYSQQNPNSMPNRDQPKAPEQIEYICGDCGAKTALKANEAIRCKECGHRVLYKPRTHRIVRIYPLEN</sequence>
<dbReference type="AlphaFoldDB" id="A0A1Y2AFZ6"/>
<evidence type="ECO:0000256" key="2">
    <source>
        <dbReference type="ARBA" id="ARBA00022723"/>
    </source>
</evidence>
<dbReference type="GO" id="GO:0005665">
    <property type="term" value="C:RNA polymerase II, core complex"/>
    <property type="evidence" value="ECO:0007669"/>
    <property type="project" value="TreeGrafter"/>
</dbReference>
<evidence type="ECO:0000256" key="5">
    <source>
        <dbReference type="ARBA" id="ARBA00025770"/>
    </source>
</evidence>